<keyword evidence="2" id="KW-0539">Nucleus</keyword>
<dbReference type="STRING" id="747525.W4K1Y0"/>
<dbReference type="PANTHER" id="PTHR31001">
    <property type="entry name" value="UNCHARACTERIZED TRANSCRIPTIONAL REGULATORY PROTEIN"/>
    <property type="match status" value="1"/>
</dbReference>
<dbReference type="PANTHER" id="PTHR31001:SF56">
    <property type="entry name" value="ZN(2)-C6 FUNGAL-TYPE DOMAIN-CONTAINING PROTEIN"/>
    <property type="match status" value="1"/>
</dbReference>
<dbReference type="SMART" id="SM00906">
    <property type="entry name" value="Fungal_trans"/>
    <property type="match status" value="1"/>
</dbReference>
<evidence type="ECO:0000256" key="3">
    <source>
        <dbReference type="SAM" id="MobiDB-lite"/>
    </source>
</evidence>
<dbReference type="InterPro" id="IPR050613">
    <property type="entry name" value="Sec_Metabolite_Reg"/>
</dbReference>
<dbReference type="CDD" id="cd12148">
    <property type="entry name" value="fungal_TF_MHR"/>
    <property type="match status" value="1"/>
</dbReference>
<dbReference type="Proteomes" id="UP000030671">
    <property type="component" value="Unassembled WGS sequence"/>
</dbReference>
<protein>
    <recommendedName>
        <fullName evidence="4">Xylanolytic transcriptional activator regulatory domain-containing protein</fullName>
    </recommendedName>
</protein>
<dbReference type="AlphaFoldDB" id="W4K1Y0"/>
<evidence type="ECO:0000259" key="4">
    <source>
        <dbReference type="SMART" id="SM00906"/>
    </source>
</evidence>
<feature type="non-terminal residue" evidence="5">
    <location>
        <position position="572"/>
    </location>
</feature>
<evidence type="ECO:0000256" key="1">
    <source>
        <dbReference type="ARBA" id="ARBA00004123"/>
    </source>
</evidence>
<dbReference type="HOGENOM" id="CLU_007340_4_1_1"/>
<dbReference type="RefSeq" id="XP_009549382.1">
    <property type="nucleotide sequence ID" value="XM_009551087.1"/>
</dbReference>
<evidence type="ECO:0000256" key="2">
    <source>
        <dbReference type="ARBA" id="ARBA00023242"/>
    </source>
</evidence>
<feature type="domain" description="Xylanolytic transcriptional activator regulatory" evidence="4">
    <location>
        <begin position="219"/>
        <end position="290"/>
    </location>
</feature>
<dbReference type="GO" id="GO:0005634">
    <property type="term" value="C:nucleus"/>
    <property type="evidence" value="ECO:0007669"/>
    <property type="project" value="UniProtKB-SubCell"/>
</dbReference>
<organism evidence="5 6">
    <name type="scientific">Heterobasidion irregulare (strain TC 32-1)</name>
    <dbReference type="NCBI Taxonomy" id="747525"/>
    <lineage>
        <taxon>Eukaryota</taxon>
        <taxon>Fungi</taxon>
        <taxon>Dikarya</taxon>
        <taxon>Basidiomycota</taxon>
        <taxon>Agaricomycotina</taxon>
        <taxon>Agaricomycetes</taxon>
        <taxon>Russulales</taxon>
        <taxon>Bondarzewiaceae</taxon>
        <taxon>Heterobasidion</taxon>
        <taxon>Heterobasidion annosum species complex</taxon>
    </lineage>
</organism>
<name>W4K1Y0_HETIT</name>
<accession>W4K1Y0</accession>
<reference evidence="5 6" key="1">
    <citation type="journal article" date="2012" name="New Phytol.">
        <title>Insight into trade-off between wood decay and parasitism from the genome of a fungal forest pathogen.</title>
        <authorList>
            <person name="Olson A."/>
            <person name="Aerts A."/>
            <person name="Asiegbu F."/>
            <person name="Belbahri L."/>
            <person name="Bouzid O."/>
            <person name="Broberg A."/>
            <person name="Canback B."/>
            <person name="Coutinho P.M."/>
            <person name="Cullen D."/>
            <person name="Dalman K."/>
            <person name="Deflorio G."/>
            <person name="van Diepen L.T."/>
            <person name="Dunand C."/>
            <person name="Duplessis S."/>
            <person name="Durling M."/>
            <person name="Gonthier P."/>
            <person name="Grimwood J."/>
            <person name="Fossdal C.G."/>
            <person name="Hansson D."/>
            <person name="Henrissat B."/>
            <person name="Hietala A."/>
            <person name="Himmelstrand K."/>
            <person name="Hoffmeister D."/>
            <person name="Hogberg N."/>
            <person name="James T.Y."/>
            <person name="Karlsson M."/>
            <person name="Kohler A."/>
            <person name="Kues U."/>
            <person name="Lee Y.H."/>
            <person name="Lin Y.C."/>
            <person name="Lind M."/>
            <person name="Lindquist E."/>
            <person name="Lombard V."/>
            <person name="Lucas S."/>
            <person name="Lunden K."/>
            <person name="Morin E."/>
            <person name="Murat C."/>
            <person name="Park J."/>
            <person name="Raffaello T."/>
            <person name="Rouze P."/>
            <person name="Salamov A."/>
            <person name="Schmutz J."/>
            <person name="Solheim H."/>
            <person name="Stahlberg J."/>
            <person name="Velez H."/>
            <person name="de Vries R.P."/>
            <person name="Wiebenga A."/>
            <person name="Woodward S."/>
            <person name="Yakovlev I."/>
            <person name="Garbelotto M."/>
            <person name="Martin F."/>
            <person name="Grigoriev I.V."/>
            <person name="Stenlid J."/>
        </authorList>
    </citation>
    <scope>NUCLEOTIDE SEQUENCE [LARGE SCALE GENOMIC DNA]</scope>
    <source>
        <strain evidence="5 6">TC 32-1</strain>
    </source>
</reference>
<keyword evidence="6" id="KW-1185">Reference proteome</keyword>
<dbReference type="Pfam" id="PF04082">
    <property type="entry name" value="Fungal_trans"/>
    <property type="match status" value="1"/>
</dbReference>
<proteinExistence type="predicted"/>
<dbReference type="eggNOG" id="ENOG502SKNS">
    <property type="taxonomic scope" value="Eukaryota"/>
</dbReference>
<evidence type="ECO:0000313" key="6">
    <source>
        <dbReference type="Proteomes" id="UP000030671"/>
    </source>
</evidence>
<gene>
    <name evidence="5" type="ORF">HETIRDRAFT_324045</name>
</gene>
<dbReference type="GO" id="GO:0008270">
    <property type="term" value="F:zinc ion binding"/>
    <property type="evidence" value="ECO:0007669"/>
    <property type="project" value="InterPro"/>
</dbReference>
<feature type="compositionally biased region" description="Low complexity" evidence="3">
    <location>
        <begin position="544"/>
        <end position="572"/>
    </location>
</feature>
<dbReference type="GeneID" id="20671015"/>
<feature type="region of interest" description="Disordered" evidence="3">
    <location>
        <begin position="515"/>
        <end position="572"/>
    </location>
</feature>
<sequence length="572" mass="64040">MTLGPSLASHAFEEDAPQSVRMNVTVDIGSLSIGLDGRARYYGETAGSEDYDQPTRKIRDPKYLGLPYEILELVHSFPFGLRECPYTKYEFTNFIPPRERAEQVAELYYTHAAWMYNVVPRADLKRTILDPIYGVGNNDISLASVHSHRISLFFMVLATGIFYDDHPSASIMAEQYSALAYAAYSLDSISQEATTASVQAMFSMCFFVYLTDRSNNEMRWLLSGLAARVALVVRRDSSGWNLDKEEVQRRRVMFWELYHWDAWSSVVSGRPPALNLGHTDCRFPDDIDPYVKPNGEVEMSLHSWKARYGAVILSASVQRAFAIHGSNYASLLELDKRIRTFPVPPHLQSPSESAEPGRGWNADPSRAMQQFCILCERESNLLYIHRSYLAQAMRELPKDPLGHRFSASVMAAYRSSCRLISALRSCYTAYPKMTGRVWFFWSGVFSACVVLGAIVIESPGCTLAQSALTDIDSARTFYDEGSKLCRPPLTLATLDKLQERAHRVFNEYHAKLRLGDPTPSARTQGTSDQPDELEVLKGRKSVINRSPSTSPNSSSAASPASQPNLSNAVHNG</sequence>
<dbReference type="OrthoDB" id="424974at2759"/>
<dbReference type="GO" id="GO:0006351">
    <property type="term" value="P:DNA-templated transcription"/>
    <property type="evidence" value="ECO:0007669"/>
    <property type="project" value="InterPro"/>
</dbReference>
<dbReference type="GO" id="GO:0003677">
    <property type="term" value="F:DNA binding"/>
    <property type="evidence" value="ECO:0007669"/>
    <property type="project" value="InterPro"/>
</dbReference>
<dbReference type="InterPro" id="IPR007219">
    <property type="entry name" value="XnlR_reg_dom"/>
</dbReference>
<dbReference type="InParanoid" id="W4K1Y0"/>
<dbReference type="KEGG" id="hir:HETIRDRAFT_324045"/>
<comment type="subcellular location">
    <subcellularLocation>
        <location evidence="1">Nucleus</location>
    </subcellularLocation>
</comment>
<evidence type="ECO:0000313" key="5">
    <source>
        <dbReference type="EMBL" id="ETW79116.1"/>
    </source>
</evidence>
<dbReference type="EMBL" id="KI925461">
    <property type="protein sequence ID" value="ETW79116.1"/>
    <property type="molecule type" value="Genomic_DNA"/>
</dbReference>